<dbReference type="Pfam" id="PF01810">
    <property type="entry name" value="LysE"/>
    <property type="match status" value="1"/>
</dbReference>
<evidence type="ECO:0000256" key="3">
    <source>
        <dbReference type="ARBA" id="ARBA00022692"/>
    </source>
</evidence>
<sequence>MEGKNFSFAILKGFRFGLLLQFAVGPMCLIVFQTATAYGFIKGLSVVFAIALVDAFYIALSCVGVAAVMSRPGVQKTVKLIGCIVLVFSGVNTIFSAFHRNLLPDIPLFPDVTGGSLFMKGVVLTASNPLTIIFWSGMFSTQMIENNWKKEQLFLFAAGCVMATIVFLTGVSLIGSMASGFLPSALIQLLNAVVGFVLIGFGIKLLVKKDNARKTEEMA</sequence>
<organism evidence="7 8">
    <name type="scientific">Lacrimispora xylanolytica</name>
    <dbReference type="NCBI Taxonomy" id="29375"/>
    <lineage>
        <taxon>Bacteria</taxon>
        <taxon>Bacillati</taxon>
        <taxon>Bacillota</taxon>
        <taxon>Clostridia</taxon>
        <taxon>Lachnospirales</taxon>
        <taxon>Lachnospiraceae</taxon>
        <taxon>Lacrimispora</taxon>
    </lineage>
</organism>
<name>A0ABY7ACQ1_9FIRM</name>
<keyword evidence="5 6" id="KW-0472">Membrane</keyword>
<keyword evidence="3 6" id="KW-0812">Transmembrane</keyword>
<evidence type="ECO:0000256" key="4">
    <source>
        <dbReference type="ARBA" id="ARBA00022989"/>
    </source>
</evidence>
<comment type="subcellular location">
    <subcellularLocation>
        <location evidence="1">Cell membrane</location>
        <topology evidence="1">Multi-pass membrane protein</topology>
    </subcellularLocation>
</comment>
<keyword evidence="2" id="KW-1003">Cell membrane</keyword>
<gene>
    <name evidence="7" type="ORF">OW255_02785</name>
</gene>
<evidence type="ECO:0000256" key="6">
    <source>
        <dbReference type="SAM" id="Phobius"/>
    </source>
</evidence>
<keyword evidence="4 6" id="KW-1133">Transmembrane helix</keyword>
<dbReference type="PANTHER" id="PTHR30086:SF20">
    <property type="entry name" value="ARGININE EXPORTER PROTEIN ARGO-RELATED"/>
    <property type="match status" value="1"/>
</dbReference>
<feature type="transmembrane region" description="Helical" evidence="6">
    <location>
        <begin position="47"/>
        <end position="68"/>
    </location>
</feature>
<dbReference type="InterPro" id="IPR001123">
    <property type="entry name" value="LeuE-type"/>
</dbReference>
<evidence type="ECO:0000256" key="2">
    <source>
        <dbReference type="ARBA" id="ARBA00022475"/>
    </source>
</evidence>
<feature type="transmembrane region" description="Helical" evidence="6">
    <location>
        <begin position="186"/>
        <end position="207"/>
    </location>
</feature>
<evidence type="ECO:0000256" key="1">
    <source>
        <dbReference type="ARBA" id="ARBA00004651"/>
    </source>
</evidence>
<evidence type="ECO:0000256" key="5">
    <source>
        <dbReference type="ARBA" id="ARBA00023136"/>
    </source>
</evidence>
<dbReference type="Proteomes" id="UP001163115">
    <property type="component" value="Chromosome"/>
</dbReference>
<evidence type="ECO:0000313" key="7">
    <source>
        <dbReference type="EMBL" id="WAJ24470.1"/>
    </source>
</evidence>
<reference evidence="7" key="1">
    <citation type="submission" date="2022-11" db="EMBL/GenBank/DDBJ databases">
        <title>Lacrimispora xylanolytica sy1, complete genome.</title>
        <authorList>
            <person name="Choi S."/>
        </authorList>
    </citation>
    <scope>NUCLEOTIDE SEQUENCE</scope>
    <source>
        <strain evidence="7">Sy1</strain>
    </source>
</reference>
<protein>
    <submittedName>
        <fullName evidence="7">LysE family translocator</fullName>
    </submittedName>
</protein>
<dbReference type="RefSeq" id="WP_268115573.1">
    <property type="nucleotide sequence ID" value="NZ_CP113524.1"/>
</dbReference>
<accession>A0ABY7ACQ1</accession>
<feature type="transmembrane region" description="Helical" evidence="6">
    <location>
        <begin position="16"/>
        <end position="41"/>
    </location>
</feature>
<proteinExistence type="predicted"/>
<dbReference type="PANTHER" id="PTHR30086">
    <property type="entry name" value="ARGININE EXPORTER PROTEIN ARGO"/>
    <property type="match status" value="1"/>
</dbReference>
<dbReference type="EMBL" id="CP113524">
    <property type="protein sequence ID" value="WAJ24470.1"/>
    <property type="molecule type" value="Genomic_DNA"/>
</dbReference>
<keyword evidence="8" id="KW-1185">Reference proteome</keyword>
<feature type="transmembrane region" description="Helical" evidence="6">
    <location>
        <begin position="80"/>
        <end position="98"/>
    </location>
</feature>
<feature type="transmembrane region" description="Helical" evidence="6">
    <location>
        <begin position="118"/>
        <end position="141"/>
    </location>
</feature>
<evidence type="ECO:0000313" key="8">
    <source>
        <dbReference type="Proteomes" id="UP001163115"/>
    </source>
</evidence>
<feature type="transmembrane region" description="Helical" evidence="6">
    <location>
        <begin position="153"/>
        <end position="174"/>
    </location>
</feature>